<dbReference type="InterPro" id="IPR024079">
    <property type="entry name" value="MetalloPept_cat_dom_sf"/>
</dbReference>
<protein>
    <recommendedName>
        <fullName evidence="5">Peptidase M12B domain-containing protein</fullName>
    </recommendedName>
</protein>
<accession>A0ABD3NWL0</accession>
<dbReference type="EMBL" id="JABMIG020000354">
    <property type="protein sequence ID" value="KAL3780310.1"/>
    <property type="molecule type" value="Genomic_DNA"/>
</dbReference>
<dbReference type="PANTHER" id="PTHR33683:SF46">
    <property type="entry name" value="SUSHI DOMAIN-CONTAINING PROTEIN"/>
    <property type="match status" value="1"/>
</dbReference>
<feature type="chain" id="PRO_5044850512" description="Peptidase M12B domain-containing protein" evidence="2">
    <location>
        <begin position="26"/>
        <end position="966"/>
    </location>
</feature>
<keyword evidence="4" id="KW-1185">Reference proteome</keyword>
<reference evidence="3 4" key="1">
    <citation type="journal article" date="2020" name="G3 (Bethesda)">
        <title>Improved Reference Genome for Cyclotella cryptica CCMP332, a Model for Cell Wall Morphogenesis, Salinity Adaptation, and Lipid Production in Diatoms (Bacillariophyta).</title>
        <authorList>
            <person name="Roberts W.R."/>
            <person name="Downey K.M."/>
            <person name="Ruck E.C."/>
            <person name="Traller J.C."/>
            <person name="Alverson A.J."/>
        </authorList>
    </citation>
    <scope>NUCLEOTIDE SEQUENCE [LARGE SCALE GENOMIC DNA]</scope>
    <source>
        <strain evidence="3 4">CCMP332</strain>
    </source>
</reference>
<dbReference type="SUPFAM" id="SSF55486">
    <property type="entry name" value="Metalloproteases ('zincins'), catalytic domain"/>
    <property type="match status" value="1"/>
</dbReference>
<comment type="caution">
    <text evidence="3">The sequence shown here is derived from an EMBL/GenBank/DDBJ whole genome shotgun (WGS) entry which is preliminary data.</text>
</comment>
<dbReference type="PANTHER" id="PTHR33683">
    <property type="entry name" value="1, PUTATIVE-RELATED"/>
    <property type="match status" value="1"/>
</dbReference>
<evidence type="ECO:0000313" key="4">
    <source>
        <dbReference type="Proteomes" id="UP001516023"/>
    </source>
</evidence>
<dbReference type="Pfam" id="PF13582">
    <property type="entry name" value="Reprolysin_3"/>
    <property type="match status" value="1"/>
</dbReference>
<dbReference type="AlphaFoldDB" id="A0ABD3NWL0"/>
<evidence type="ECO:0000313" key="3">
    <source>
        <dbReference type="EMBL" id="KAL3780310.1"/>
    </source>
</evidence>
<gene>
    <name evidence="3" type="ORF">HJC23_010572</name>
</gene>
<evidence type="ECO:0000256" key="2">
    <source>
        <dbReference type="SAM" id="SignalP"/>
    </source>
</evidence>
<name>A0ABD3NWL0_9STRA</name>
<feature type="compositionally biased region" description="Pro residues" evidence="1">
    <location>
        <begin position="932"/>
        <end position="941"/>
    </location>
</feature>
<feature type="compositionally biased region" description="Pro residues" evidence="1">
    <location>
        <begin position="695"/>
        <end position="709"/>
    </location>
</feature>
<sequence length="966" mass="103391">MTFTSLLVLATVVASLFLCDEFVSASNPRRYLRPRDNVGEMVRQNRGRDVVIKDRYTIHTEIQEGSEKAGTELAMDVVEASNPAVTLDTIIKDERGNEFSVGDNILLYTLLVTDVDTVDGADTFAMLAINPETNDMHGLVEKKGKRGERVPYTIKQSKGENEGIAMAQEQMELPPSDWHCDVAEEVPGEEESIERRLMNGDHHGIHDRHGHEAQEKGLSAMEALRKTARGIKVNPLNKSRRLQTASYNFEVEMYIEIDNTFVNNLGSLSNAVNYVNTLVTGANVVYEKEIDTHLRVTKIVVSTLYDGATSTSDALSIMRTNYGGNTWHAANVDIHHALLGKLGGGIAYIGVVCRSDWGFGLTGGLSGSFTSMGQPVVWDMKGFMHEVGHNFGSGHSHDTNYYDPVIDSCGIACPTTVGYGWSTIMSYCQWCPGSYGNIMYSFGADYDGSGDVNDLTNWPANPNMVANYDQAHQSVDPGREAQKMYLHVVARAPSGCVALSSPAPQSTPPPTLSPTSSIGVAFYDAALGAPKCSKVASFCDSGSLLNSRDSIGGASEPNGPNTLDACTDGASGNYHADESIDNVRITALGGGEVQVGASVQIVAKVWAYSATSDFIDFFYATDATNPQWQLISTVNPTSSGSNTVSTQYTIGAGSLQAVRAVIRYNGVASPCPGGAYDDVDDLAFVVKAASIPPPTLKPTPLPTLKPTPAPSSSLPTSVKPTTAPTREPTPVPVLTLSPTAKPTVPYVSSNPTAYSDTGNAYYDLELGVPKCSSIGSFCDSGSLLNSRDAIAGLSEPNSPNTLDSCTDGAVGTYHTDESIDNIRISTLDDGDFQPGSTLQIAATVWAYDPSADYADFYYATDATNPQWQFIETTKPTASGANTVSAQYALEEGNLQAVRVVFRANGVASSCPSGSYDDIDDLVFVVQSYQSVPPPTPSPNFAPAPTNRPTRRRATKLAKQLFTNTRG</sequence>
<proteinExistence type="predicted"/>
<feature type="signal peptide" evidence="2">
    <location>
        <begin position="1"/>
        <end position="25"/>
    </location>
</feature>
<organism evidence="3 4">
    <name type="scientific">Cyclotella cryptica</name>
    <dbReference type="NCBI Taxonomy" id="29204"/>
    <lineage>
        <taxon>Eukaryota</taxon>
        <taxon>Sar</taxon>
        <taxon>Stramenopiles</taxon>
        <taxon>Ochrophyta</taxon>
        <taxon>Bacillariophyta</taxon>
        <taxon>Coscinodiscophyceae</taxon>
        <taxon>Thalassiosirophycidae</taxon>
        <taxon>Stephanodiscales</taxon>
        <taxon>Stephanodiscaceae</taxon>
        <taxon>Cyclotella</taxon>
    </lineage>
</organism>
<evidence type="ECO:0000256" key="1">
    <source>
        <dbReference type="SAM" id="MobiDB-lite"/>
    </source>
</evidence>
<feature type="region of interest" description="Disordered" evidence="1">
    <location>
        <begin position="932"/>
        <end position="952"/>
    </location>
</feature>
<dbReference type="Gene3D" id="3.40.390.10">
    <property type="entry name" value="Collagenase (Catalytic Domain)"/>
    <property type="match status" value="1"/>
</dbReference>
<evidence type="ECO:0008006" key="5">
    <source>
        <dbReference type="Google" id="ProtNLM"/>
    </source>
</evidence>
<keyword evidence="2" id="KW-0732">Signal</keyword>
<dbReference type="Proteomes" id="UP001516023">
    <property type="component" value="Unassembled WGS sequence"/>
</dbReference>
<feature type="region of interest" description="Disordered" evidence="1">
    <location>
        <begin position="695"/>
        <end position="736"/>
    </location>
</feature>